<reference evidence="3" key="1">
    <citation type="journal article" date="2019" name="Int. J. Syst. Evol. Microbiol.">
        <title>The Global Catalogue of Microorganisms (GCM) 10K type strain sequencing project: providing services to taxonomists for standard genome sequencing and annotation.</title>
        <authorList>
            <consortium name="The Broad Institute Genomics Platform"/>
            <consortium name="The Broad Institute Genome Sequencing Center for Infectious Disease"/>
            <person name="Wu L."/>
            <person name="Ma J."/>
        </authorList>
    </citation>
    <scope>NUCLEOTIDE SEQUENCE [LARGE SCALE GENOMIC DNA]</scope>
    <source>
        <strain evidence="3">KCTC 32255</strain>
    </source>
</reference>
<dbReference type="InterPro" id="IPR029068">
    <property type="entry name" value="Glyas_Bleomycin-R_OHBP_Dase"/>
</dbReference>
<dbReference type="InterPro" id="IPR041581">
    <property type="entry name" value="Glyoxalase_6"/>
</dbReference>
<accession>A0ABW2C492</accession>
<dbReference type="Pfam" id="PF18029">
    <property type="entry name" value="Glyoxalase_6"/>
    <property type="match status" value="1"/>
</dbReference>
<evidence type="ECO:0000259" key="1">
    <source>
        <dbReference type="PROSITE" id="PS51819"/>
    </source>
</evidence>
<organism evidence="2 3">
    <name type="scientific">Haloechinothrix salitolerans</name>
    <dbReference type="NCBI Taxonomy" id="926830"/>
    <lineage>
        <taxon>Bacteria</taxon>
        <taxon>Bacillati</taxon>
        <taxon>Actinomycetota</taxon>
        <taxon>Actinomycetes</taxon>
        <taxon>Pseudonocardiales</taxon>
        <taxon>Pseudonocardiaceae</taxon>
        <taxon>Haloechinothrix</taxon>
    </lineage>
</organism>
<dbReference type="EMBL" id="JBHSXX010000001">
    <property type="protein sequence ID" value="MFC6869813.1"/>
    <property type="molecule type" value="Genomic_DNA"/>
</dbReference>
<dbReference type="SUPFAM" id="SSF54593">
    <property type="entry name" value="Glyoxalase/Bleomycin resistance protein/Dihydroxybiphenyl dioxygenase"/>
    <property type="match status" value="2"/>
</dbReference>
<sequence>MTSHTTAGRPAPGTPCWIELATLDEQAARAFYTGLFGWRYQSKPDPATGTYTIASRDGQQVAGLYRALPNQRPAWLVHLAVTNVRSAVGWATNLGGTVLLNPVDIPGRGSVAHVKDPSGAVCVLWETPEGWTFGRDQPGTFCAADLNTWDGDAVDGFYPTLFGFAGRQVGYAPGLDYVEWRLDEPILYRNIMGDEYQRSTPPHWLIYLGADPRHGTDTLAARTEAFGGTVILPPFDTGYGRSAVVADPAGVRFAIIDRSRSDPDWRAEVDDPYDD</sequence>
<dbReference type="Proteomes" id="UP001596337">
    <property type="component" value="Unassembled WGS sequence"/>
</dbReference>
<comment type="caution">
    <text evidence="2">The sequence shown here is derived from an EMBL/GenBank/DDBJ whole genome shotgun (WGS) entry which is preliminary data.</text>
</comment>
<dbReference type="InterPro" id="IPR037523">
    <property type="entry name" value="VOC_core"/>
</dbReference>
<dbReference type="CDD" id="cd07247">
    <property type="entry name" value="SgaA_N_like"/>
    <property type="match status" value="1"/>
</dbReference>
<dbReference type="PANTHER" id="PTHR33993">
    <property type="entry name" value="GLYOXALASE-RELATED"/>
    <property type="match status" value="1"/>
</dbReference>
<protein>
    <submittedName>
        <fullName evidence="2">VOC family protein</fullName>
    </submittedName>
</protein>
<proteinExistence type="predicted"/>
<gene>
    <name evidence="2" type="ORF">ACFQGD_21970</name>
</gene>
<dbReference type="PANTHER" id="PTHR33993:SF14">
    <property type="entry name" value="GB|AAF24581.1"/>
    <property type="match status" value="1"/>
</dbReference>
<dbReference type="InterPro" id="IPR052164">
    <property type="entry name" value="Anthracycline_SecMetBiosynth"/>
</dbReference>
<evidence type="ECO:0000313" key="2">
    <source>
        <dbReference type="EMBL" id="MFC6869813.1"/>
    </source>
</evidence>
<dbReference type="RefSeq" id="WP_345401009.1">
    <property type="nucleotide sequence ID" value="NZ_BAABLA010000103.1"/>
</dbReference>
<dbReference type="PROSITE" id="PS51819">
    <property type="entry name" value="VOC"/>
    <property type="match status" value="1"/>
</dbReference>
<evidence type="ECO:0000313" key="3">
    <source>
        <dbReference type="Proteomes" id="UP001596337"/>
    </source>
</evidence>
<feature type="domain" description="VOC" evidence="1">
    <location>
        <begin position="14"/>
        <end position="127"/>
    </location>
</feature>
<keyword evidence="3" id="KW-1185">Reference proteome</keyword>
<name>A0ABW2C492_9PSEU</name>
<dbReference type="Gene3D" id="3.10.180.10">
    <property type="entry name" value="2,3-Dihydroxybiphenyl 1,2-Dioxygenase, domain 1"/>
    <property type="match status" value="2"/>
</dbReference>